<evidence type="ECO:0000256" key="11">
    <source>
        <dbReference type="ARBA" id="ARBA00022932"/>
    </source>
</evidence>
<sequence>MDAFYASVEVRDRPELRGLPVAVGWSGPRGVVLTASYEARAFGVHSAQATRIALERCPQLVLLPPRMEAYREVSQAVREIFLSYTERVEPLSLDEAYLDVTEPRRGPRSATLIAAAIRREIRDATGLTASAGVSCNKFLAKTASGLNKPNGLTVIAPEQAEAFVAALEVRHVHGIGPVTARRLRTMGVRTGADLRQLSLEELVRHFGRQGEHYYRIARGIDPRPVEPDRPRKSLGAETTFEHDLDDLGALEVQLELLAKAVARRLQRAGLLGRVVVLKLKYADFQVRTRRLTLPRPTADPEELRALGIRLLRQEPLARPLRLLGITVQDLRAPAAWQELAAQQLPLFAESWGALG</sequence>
<comment type="function">
    <text evidence="15">Poorly processive, error-prone DNA polymerase involved in untargeted mutagenesis. Copies undamaged DNA at stalled replication forks, which arise in vivo from mismatched or misaligned primer ends. These misaligned primers can be extended by PolIV. Exhibits no 3'-5' exonuclease (proofreading) activity. May be involved in translesional synthesis, in conjunction with the beta clamp from PolIII.</text>
</comment>
<dbReference type="InterPro" id="IPR050116">
    <property type="entry name" value="DNA_polymerase-Y"/>
</dbReference>
<comment type="catalytic activity">
    <reaction evidence="14 15">
        <text>DNA(n) + a 2'-deoxyribonucleoside 5'-triphosphate = DNA(n+1) + diphosphate</text>
        <dbReference type="Rhea" id="RHEA:22508"/>
        <dbReference type="Rhea" id="RHEA-COMP:17339"/>
        <dbReference type="Rhea" id="RHEA-COMP:17340"/>
        <dbReference type="ChEBI" id="CHEBI:33019"/>
        <dbReference type="ChEBI" id="CHEBI:61560"/>
        <dbReference type="ChEBI" id="CHEBI:173112"/>
        <dbReference type="EC" id="2.7.7.7"/>
    </reaction>
</comment>
<keyword evidence="3 15" id="KW-0515">Mutator protein</keyword>
<dbReference type="Pfam" id="PF11799">
    <property type="entry name" value="IMS_C"/>
    <property type="match status" value="1"/>
</dbReference>
<dbReference type="EMBL" id="JACHHG010000016">
    <property type="protein sequence ID" value="MBB6099861.1"/>
    <property type="molecule type" value="Genomic_DNA"/>
</dbReference>
<evidence type="ECO:0000256" key="10">
    <source>
        <dbReference type="ARBA" id="ARBA00022842"/>
    </source>
</evidence>
<evidence type="ECO:0000256" key="9">
    <source>
        <dbReference type="ARBA" id="ARBA00022763"/>
    </source>
</evidence>
<gene>
    <name evidence="15" type="primary">dinB</name>
    <name evidence="17" type="ORF">HNR42_003321</name>
</gene>
<evidence type="ECO:0000256" key="2">
    <source>
        <dbReference type="ARBA" id="ARBA00010945"/>
    </source>
</evidence>
<evidence type="ECO:0000256" key="5">
    <source>
        <dbReference type="ARBA" id="ARBA00022679"/>
    </source>
</evidence>
<dbReference type="Gene3D" id="3.30.70.270">
    <property type="match status" value="1"/>
</dbReference>
<dbReference type="GO" id="GO:0006261">
    <property type="term" value="P:DNA-templated DNA replication"/>
    <property type="evidence" value="ECO:0007669"/>
    <property type="project" value="UniProtKB-UniRule"/>
</dbReference>
<dbReference type="InterPro" id="IPR043128">
    <property type="entry name" value="Rev_trsase/Diguanyl_cyclase"/>
</dbReference>
<dbReference type="Gene3D" id="3.30.1490.100">
    <property type="entry name" value="DNA polymerase, Y-family, little finger domain"/>
    <property type="match status" value="1"/>
</dbReference>
<dbReference type="Pfam" id="PF21999">
    <property type="entry name" value="IMS_HHH_1"/>
    <property type="match status" value="1"/>
</dbReference>
<keyword evidence="11 15" id="KW-0239">DNA-directed DNA polymerase</keyword>
<dbReference type="PROSITE" id="PS50173">
    <property type="entry name" value="UMUC"/>
    <property type="match status" value="1"/>
</dbReference>
<keyword evidence="6 15" id="KW-0548">Nucleotidyltransferase</keyword>
<dbReference type="InterPro" id="IPR036775">
    <property type="entry name" value="DNA_pol_Y-fam_lit_finger_sf"/>
</dbReference>
<dbReference type="InterPro" id="IPR043502">
    <property type="entry name" value="DNA/RNA_pol_sf"/>
</dbReference>
<dbReference type="Gene3D" id="3.40.1170.60">
    <property type="match status" value="1"/>
</dbReference>
<dbReference type="EC" id="2.7.7.7" evidence="15"/>
<evidence type="ECO:0000256" key="8">
    <source>
        <dbReference type="ARBA" id="ARBA00022723"/>
    </source>
</evidence>
<feature type="binding site" evidence="15">
    <location>
        <position position="94"/>
    </location>
    <ligand>
        <name>Mg(2+)</name>
        <dbReference type="ChEBI" id="CHEBI:18420"/>
    </ligand>
</feature>
<dbReference type="FunFam" id="3.30.1490.100:FF:000004">
    <property type="entry name" value="DNA polymerase IV"/>
    <property type="match status" value="1"/>
</dbReference>
<evidence type="ECO:0000256" key="15">
    <source>
        <dbReference type="HAMAP-Rule" id="MF_01113"/>
    </source>
</evidence>
<keyword evidence="18" id="KW-1185">Reference proteome</keyword>
<dbReference type="SUPFAM" id="SSF100879">
    <property type="entry name" value="Lesion bypass DNA polymerase (Y-family), little finger domain"/>
    <property type="match status" value="1"/>
</dbReference>
<dbReference type="GO" id="GO:0005829">
    <property type="term" value="C:cytosol"/>
    <property type="evidence" value="ECO:0007669"/>
    <property type="project" value="TreeGrafter"/>
</dbReference>
<dbReference type="Gene3D" id="1.10.150.20">
    <property type="entry name" value="5' to 3' exonuclease, C-terminal subdomain"/>
    <property type="match status" value="1"/>
</dbReference>
<feature type="domain" description="UmuC" evidence="16">
    <location>
        <begin position="1"/>
        <end position="176"/>
    </location>
</feature>
<comment type="caution">
    <text evidence="15">Lacks conserved residue(s) required for the propagation of feature annotation.</text>
</comment>
<dbReference type="InterPro" id="IPR001126">
    <property type="entry name" value="UmuC"/>
</dbReference>
<evidence type="ECO:0000256" key="13">
    <source>
        <dbReference type="ARBA" id="ARBA00023204"/>
    </source>
</evidence>
<comment type="subunit">
    <text evidence="15">Monomer.</text>
</comment>
<dbReference type="HAMAP" id="MF_01113">
    <property type="entry name" value="DNApol_IV"/>
    <property type="match status" value="1"/>
</dbReference>
<name>A0A841I213_9DEIO</name>
<keyword evidence="7 15" id="KW-0235">DNA replication</keyword>
<dbReference type="SUPFAM" id="SSF56672">
    <property type="entry name" value="DNA/RNA polymerases"/>
    <property type="match status" value="1"/>
</dbReference>
<dbReference type="GO" id="GO:0003684">
    <property type="term" value="F:damaged DNA binding"/>
    <property type="evidence" value="ECO:0007669"/>
    <property type="project" value="InterPro"/>
</dbReference>
<dbReference type="InterPro" id="IPR017961">
    <property type="entry name" value="DNA_pol_Y-fam_little_finger"/>
</dbReference>
<keyword evidence="9 15" id="KW-0227">DNA damage</keyword>
<keyword evidence="8 15" id="KW-0479">Metal-binding</keyword>
<dbReference type="GO" id="GO:0006281">
    <property type="term" value="P:DNA repair"/>
    <property type="evidence" value="ECO:0007669"/>
    <property type="project" value="UniProtKB-UniRule"/>
</dbReference>
<keyword evidence="4 15" id="KW-0963">Cytoplasm</keyword>
<keyword evidence="13 15" id="KW-0234">DNA repair</keyword>
<accession>A0A841I213</accession>
<dbReference type="FunFam" id="1.10.150.20:FF:000019">
    <property type="entry name" value="DNA polymerase IV"/>
    <property type="match status" value="1"/>
</dbReference>
<comment type="subcellular location">
    <subcellularLocation>
        <location evidence="1 15">Cytoplasm</location>
    </subcellularLocation>
</comment>
<evidence type="ECO:0000256" key="3">
    <source>
        <dbReference type="ARBA" id="ARBA00022457"/>
    </source>
</evidence>
<evidence type="ECO:0000256" key="14">
    <source>
        <dbReference type="ARBA" id="ARBA00049244"/>
    </source>
</evidence>
<dbReference type="InterPro" id="IPR053848">
    <property type="entry name" value="IMS_HHH_1"/>
</dbReference>
<organism evidence="17 18">
    <name type="scientific">Deinobacterium chartae</name>
    <dbReference type="NCBI Taxonomy" id="521158"/>
    <lineage>
        <taxon>Bacteria</taxon>
        <taxon>Thermotogati</taxon>
        <taxon>Deinococcota</taxon>
        <taxon>Deinococci</taxon>
        <taxon>Deinococcales</taxon>
        <taxon>Deinococcaceae</taxon>
        <taxon>Deinobacterium</taxon>
    </lineage>
</organism>
<evidence type="ECO:0000313" key="18">
    <source>
        <dbReference type="Proteomes" id="UP000569951"/>
    </source>
</evidence>
<keyword evidence="12 15" id="KW-0238">DNA-binding</keyword>
<dbReference type="NCBIfam" id="NF002677">
    <property type="entry name" value="PRK02406.1"/>
    <property type="match status" value="1"/>
</dbReference>
<feature type="active site" evidence="15">
    <location>
        <position position="95"/>
    </location>
</feature>
<comment type="cofactor">
    <cofactor evidence="15">
        <name>Mg(2+)</name>
        <dbReference type="ChEBI" id="CHEBI:18420"/>
    </cofactor>
    <text evidence="15">Binds 2 magnesium ions per subunit.</text>
</comment>
<dbReference type="PANTHER" id="PTHR11076">
    <property type="entry name" value="DNA REPAIR POLYMERASE UMUC / TRANSFERASE FAMILY MEMBER"/>
    <property type="match status" value="1"/>
</dbReference>
<dbReference type="Proteomes" id="UP000569951">
    <property type="component" value="Unassembled WGS sequence"/>
</dbReference>
<dbReference type="GO" id="GO:0009432">
    <property type="term" value="P:SOS response"/>
    <property type="evidence" value="ECO:0007669"/>
    <property type="project" value="TreeGrafter"/>
</dbReference>
<evidence type="ECO:0000313" key="17">
    <source>
        <dbReference type="EMBL" id="MBB6099861.1"/>
    </source>
</evidence>
<reference evidence="17 18" key="1">
    <citation type="submission" date="2020-08" db="EMBL/GenBank/DDBJ databases">
        <title>Genomic Encyclopedia of Type Strains, Phase IV (KMG-IV): sequencing the most valuable type-strain genomes for metagenomic binning, comparative biology and taxonomic classification.</title>
        <authorList>
            <person name="Goeker M."/>
        </authorList>
    </citation>
    <scope>NUCLEOTIDE SEQUENCE [LARGE SCALE GENOMIC DNA]</scope>
    <source>
        <strain evidence="17 18">DSM 21458</strain>
    </source>
</reference>
<evidence type="ECO:0000259" key="16">
    <source>
        <dbReference type="PROSITE" id="PS50173"/>
    </source>
</evidence>
<feature type="site" description="Substrate discrimination" evidence="15">
    <location>
        <position position="5"/>
    </location>
</feature>
<proteinExistence type="inferred from homology"/>
<protein>
    <recommendedName>
        <fullName evidence="15">DNA polymerase IV</fullName>
        <shortName evidence="15">Pol IV</shortName>
        <ecNumber evidence="15">2.7.7.7</ecNumber>
    </recommendedName>
</protein>
<evidence type="ECO:0000256" key="6">
    <source>
        <dbReference type="ARBA" id="ARBA00022695"/>
    </source>
</evidence>
<comment type="similarity">
    <text evidence="2 15">Belongs to the DNA polymerase type-Y family.</text>
</comment>
<dbReference type="GO" id="GO:0042276">
    <property type="term" value="P:error-prone translesion synthesis"/>
    <property type="evidence" value="ECO:0007669"/>
    <property type="project" value="TreeGrafter"/>
</dbReference>
<dbReference type="Pfam" id="PF00817">
    <property type="entry name" value="IMS"/>
    <property type="match status" value="1"/>
</dbReference>
<dbReference type="PANTHER" id="PTHR11076:SF33">
    <property type="entry name" value="DNA POLYMERASE KAPPA"/>
    <property type="match status" value="1"/>
</dbReference>
<evidence type="ECO:0000256" key="7">
    <source>
        <dbReference type="ARBA" id="ARBA00022705"/>
    </source>
</evidence>
<dbReference type="GO" id="GO:0003887">
    <property type="term" value="F:DNA-directed DNA polymerase activity"/>
    <property type="evidence" value="ECO:0007669"/>
    <property type="project" value="UniProtKB-UniRule"/>
</dbReference>
<dbReference type="CDD" id="cd03586">
    <property type="entry name" value="PolY_Pol_IV_kappa"/>
    <property type="match status" value="1"/>
</dbReference>
<dbReference type="GO" id="GO:0000287">
    <property type="term" value="F:magnesium ion binding"/>
    <property type="evidence" value="ECO:0007669"/>
    <property type="project" value="UniProtKB-UniRule"/>
</dbReference>
<dbReference type="InterPro" id="IPR022880">
    <property type="entry name" value="DNApol_IV"/>
</dbReference>
<keyword evidence="5 15" id="KW-0808">Transferase</keyword>
<evidence type="ECO:0000256" key="4">
    <source>
        <dbReference type="ARBA" id="ARBA00022490"/>
    </source>
</evidence>
<evidence type="ECO:0000256" key="1">
    <source>
        <dbReference type="ARBA" id="ARBA00004496"/>
    </source>
</evidence>
<keyword evidence="10 15" id="KW-0460">Magnesium</keyword>
<comment type="caution">
    <text evidence="17">The sequence shown here is derived from an EMBL/GenBank/DDBJ whole genome shotgun (WGS) entry which is preliminary data.</text>
</comment>
<dbReference type="AlphaFoldDB" id="A0A841I213"/>
<evidence type="ECO:0000256" key="12">
    <source>
        <dbReference type="ARBA" id="ARBA00023125"/>
    </source>
</evidence>